<protein>
    <recommendedName>
        <fullName evidence="2">SGNH hydrolase-type esterase domain-containing protein</fullName>
    </recommendedName>
</protein>
<dbReference type="InterPro" id="IPR013830">
    <property type="entry name" value="SGNH_hydro"/>
</dbReference>
<dbReference type="CDD" id="cd01823">
    <property type="entry name" value="SEST_like"/>
    <property type="match status" value="1"/>
</dbReference>
<evidence type="ECO:0000313" key="4">
    <source>
        <dbReference type="Proteomes" id="UP000053617"/>
    </source>
</evidence>
<evidence type="ECO:0000313" key="3">
    <source>
        <dbReference type="EMBL" id="KIX03421.1"/>
    </source>
</evidence>
<dbReference type="SUPFAM" id="SSF52266">
    <property type="entry name" value="SGNH hydrolase"/>
    <property type="match status" value="1"/>
</dbReference>
<dbReference type="Gene3D" id="3.40.50.1110">
    <property type="entry name" value="SGNH hydrolase"/>
    <property type="match status" value="1"/>
</dbReference>
<keyword evidence="1" id="KW-0732">Signal</keyword>
<evidence type="ECO:0000256" key="1">
    <source>
        <dbReference type="SAM" id="SignalP"/>
    </source>
</evidence>
<evidence type="ECO:0000259" key="2">
    <source>
        <dbReference type="Pfam" id="PF13472"/>
    </source>
</evidence>
<dbReference type="HOGENOM" id="CLU_039960_1_0_1"/>
<dbReference type="InterPro" id="IPR036514">
    <property type="entry name" value="SGNH_hydro_sf"/>
</dbReference>
<dbReference type="STRING" id="1442369.A0A0D2IJJ2"/>
<feature type="signal peptide" evidence="1">
    <location>
        <begin position="1"/>
        <end position="18"/>
    </location>
</feature>
<dbReference type="GO" id="GO:0016788">
    <property type="term" value="F:hydrolase activity, acting on ester bonds"/>
    <property type="evidence" value="ECO:0007669"/>
    <property type="project" value="InterPro"/>
</dbReference>
<feature type="domain" description="SGNH hydrolase-type esterase" evidence="2">
    <location>
        <begin position="35"/>
        <end position="246"/>
    </location>
</feature>
<feature type="chain" id="PRO_5002260725" description="SGNH hydrolase-type esterase domain-containing protein" evidence="1">
    <location>
        <begin position="19"/>
        <end position="335"/>
    </location>
</feature>
<sequence length="335" mass="37037">MRPSSLFTVFLFFLAVNSIPPDTSLRRPEINSYAALGDSYAAGVGAGTIRWPPHPDFGCGRYSDSYPRQVANHSCLKVEESNFKNLACGGTASSAVLRNQVPYIRGSDLVTITVGGNEVDFSVILNECIYHWNPTSTCDAELVKARMLIESAVLWNNLDGVISGAIKQLKPNALLLITGYARFFNEETAFCDHATFSQTKPLDYLTKSKRKALNQLVSMLNDVIQAMAEVHGAVYVDLDKAFEGHRFCEEGVKEPDIERSETWFFNLSPPDTGTTEIERSLQIQAGGLEVDELEVGTSDILPIKKWRTFHPTSLGHKGISEQIVREVLDRSGSAR</sequence>
<name>A0A0D2IJJ2_9EURO</name>
<dbReference type="GeneID" id="25295044"/>
<dbReference type="EMBL" id="KN847479">
    <property type="protein sequence ID" value="KIX03421.1"/>
    <property type="molecule type" value="Genomic_DNA"/>
</dbReference>
<organism evidence="3 4">
    <name type="scientific">Rhinocladiella mackenziei CBS 650.93</name>
    <dbReference type="NCBI Taxonomy" id="1442369"/>
    <lineage>
        <taxon>Eukaryota</taxon>
        <taxon>Fungi</taxon>
        <taxon>Dikarya</taxon>
        <taxon>Ascomycota</taxon>
        <taxon>Pezizomycotina</taxon>
        <taxon>Eurotiomycetes</taxon>
        <taxon>Chaetothyriomycetidae</taxon>
        <taxon>Chaetothyriales</taxon>
        <taxon>Herpotrichiellaceae</taxon>
        <taxon>Rhinocladiella</taxon>
    </lineage>
</organism>
<accession>A0A0D2IJJ2</accession>
<dbReference type="PANTHER" id="PTHR37981">
    <property type="entry name" value="LIPASE 2"/>
    <property type="match status" value="1"/>
</dbReference>
<dbReference type="OrthoDB" id="1896086at2759"/>
<dbReference type="VEuPathDB" id="FungiDB:Z518_06973"/>
<dbReference type="InterPro" id="IPR037460">
    <property type="entry name" value="SEST-like"/>
</dbReference>
<gene>
    <name evidence="3" type="ORF">Z518_06973</name>
</gene>
<dbReference type="PANTHER" id="PTHR37981:SF1">
    <property type="entry name" value="SGNH HYDROLASE-TYPE ESTERASE DOMAIN-CONTAINING PROTEIN"/>
    <property type="match status" value="1"/>
</dbReference>
<keyword evidence="4" id="KW-1185">Reference proteome</keyword>
<reference evidence="3 4" key="1">
    <citation type="submission" date="2015-01" db="EMBL/GenBank/DDBJ databases">
        <title>The Genome Sequence of Rhinocladiella mackenzie CBS 650.93.</title>
        <authorList>
            <consortium name="The Broad Institute Genomics Platform"/>
            <person name="Cuomo C."/>
            <person name="de Hoog S."/>
            <person name="Gorbushina A."/>
            <person name="Stielow B."/>
            <person name="Teixiera M."/>
            <person name="Abouelleil A."/>
            <person name="Chapman S.B."/>
            <person name="Priest M."/>
            <person name="Young S.K."/>
            <person name="Wortman J."/>
            <person name="Nusbaum C."/>
            <person name="Birren B."/>
        </authorList>
    </citation>
    <scope>NUCLEOTIDE SEQUENCE [LARGE SCALE GENOMIC DNA]</scope>
    <source>
        <strain evidence="3 4">CBS 650.93</strain>
    </source>
</reference>
<proteinExistence type="predicted"/>
<dbReference type="GO" id="GO:0006629">
    <property type="term" value="P:lipid metabolic process"/>
    <property type="evidence" value="ECO:0007669"/>
    <property type="project" value="TreeGrafter"/>
</dbReference>
<dbReference type="Proteomes" id="UP000053617">
    <property type="component" value="Unassembled WGS sequence"/>
</dbReference>
<dbReference type="AlphaFoldDB" id="A0A0D2IJJ2"/>
<dbReference type="Pfam" id="PF13472">
    <property type="entry name" value="Lipase_GDSL_2"/>
    <property type="match status" value="1"/>
</dbReference>
<dbReference type="RefSeq" id="XP_013270557.1">
    <property type="nucleotide sequence ID" value="XM_013415103.1"/>
</dbReference>